<comment type="similarity">
    <text evidence="1 9">Belongs to the sigma-54 factor family.</text>
</comment>
<dbReference type="PRINTS" id="PR00045">
    <property type="entry name" value="SIGMA54FCT"/>
</dbReference>
<organism evidence="12 13">
    <name type="scientific">PS1 clade bacterium</name>
    <dbReference type="NCBI Taxonomy" id="2175152"/>
    <lineage>
        <taxon>Bacteria</taxon>
        <taxon>Pseudomonadati</taxon>
        <taxon>Pseudomonadota</taxon>
        <taxon>Alphaproteobacteria</taxon>
        <taxon>PS1 clade</taxon>
    </lineage>
</organism>
<evidence type="ECO:0000256" key="1">
    <source>
        <dbReference type="ARBA" id="ARBA00008798"/>
    </source>
</evidence>
<dbReference type="PROSITE" id="PS00717">
    <property type="entry name" value="SIGMA54_1"/>
    <property type="match status" value="1"/>
</dbReference>
<reference evidence="12 13" key="1">
    <citation type="journal article" date="2018" name="Microbiome">
        <title>Fine metagenomic profile of the Mediterranean stratified and mixed water columns revealed by assembly and recruitment.</title>
        <authorList>
            <person name="Haro-Moreno J.M."/>
            <person name="Lopez-Perez M."/>
            <person name="De La Torre J.R."/>
            <person name="Picazo A."/>
            <person name="Camacho A."/>
            <person name="Rodriguez-Valera F."/>
        </authorList>
    </citation>
    <scope>NUCLEOTIDE SEQUENCE [LARGE SCALE GENOMIC DNA]</scope>
    <source>
        <strain evidence="12">MED-G50</strain>
    </source>
</reference>
<keyword evidence="7 9" id="KW-0238">DNA-binding</keyword>
<keyword evidence="5 9" id="KW-0805">Transcription regulation</keyword>
<feature type="domain" description="RNA polymerase sigma factor 54 DNA-binding" evidence="10">
    <location>
        <begin position="342"/>
        <end position="501"/>
    </location>
</feature>
<keyword evidence="2 9" id="KW-0240">DNA-directed RNA polymerase</keyword>
<dbReference type="AlphaFoldDB" id="A0A368ELF1"/>
<dbReference type="NCBIfam" id="TIGR02395">
    <property type="entry name" value="rpoN_sigma"/>
    <property type="match status" value="1"/>
</dbReference>
<evidence type="ECO:0000256" key="5">
    <source>
        <dbReference type="ARBA" id="ARBA00023015"/>
    </source>
</evidence>
<dbReference type="GO" id="GO:0000428">
    <property type="term" value="C:DNA-directed RNA polymerase complex"/>
    <property type="evidence" value="ECO:0007669"/>
    <property type="project" value="UniProtKB-KW"/>
</dbReference>
<dbReference type="GO" id="GO:0003677">
    <property type="term" value="F:DNA binding"/>
    <property type="evidence" value="ECO:0007669"/>
    <property type="project" value="UniProtKB-KW"/>
</dbReference>
<keyword evidence="6 9" id="KW-0731">Sigma factor</keyword>
<dbReference type="InterPro" id="IPR000394">
    <property type="entry name" value="RNA_pol_sigma_54"/>
</dbReference>
<dbReference type="PROSITE" id="PS00718">
    <property type="entry name" value="SIGMA54_2"/>
    <property type="match status" value="1"/>
</dbReference>
<dbReference type="EMBL" id="QOQK01000003">
    <property type="protein sequence ID" value="RCL85278.1"/>
    <property type="molecule type" value="Genomic_DNA"/>
</dbReference>
<evidence type="ECO:0000259" key="11">
    <source>
        <dbReference type="Pfam" id="PF04963"/>
    </source>
</evidence>
<keyword evidence="8 9" id="KW-0804">Transcription</keyword>
<dbReference type="Pfam" id="PF00309">
    <property type="entry name" value="Sigma54_AID"/>
    <property type="match status" value="1"/>
</dbReference>
<keyword evidence="4 9" id="KW-0548">Nucleotidyltransferase</keyword>
<evidence type="ECO:0000256" key="4">
    <source>
        <dbReference type="ARBA" id="ARBA00022695"/>
    </source>
</evidence>
<evidence type="ECO:0000256" key="6">
    <source>
        <dbReference type="ARBA" id="ARBA00023082"/>
    </source>
</evidence>
<dbReference type="InterPro" id="IPR007634">
    <property type="entry name" value="RNA_pol_sigma_54_DNA-bd"/>
</dbReference>
<accession>A0A368ELF1</accession>
<feature type="domain" description="RNA polymerase sigma factor 54 core-binding" evidence="11">
    <location>
        <begin position="143"/>
        <end position="326"/>
    </location>
</feature>
<dbReference type="Gene3D" id="1.10.10.1330">
    <property type="entry name" value="RNA polymerase sigma-54 factor, core-binding domain"/>
    <property type="match status" value="1"/>
</dbReference>
<evidence type="ECO:0000256" key="8">
    <source>
        <dbReference type="ARBA" id="ARBA00023163"/>
    </source>
</evidence>
<dbReference type="GO" id="GO:0016779">
    <property type="term" value="F:nucleotidyltransferase activity"/>
    <property type="evidence" value="ECO:0007669"/>
    <property type="project" value="UniProtKB-KW"/>
</dbReference>
<sequence length="509" mass="57217">MQLSQSLRLKQKQSMVMTPRLQQAIRMLQMNNLDLQTYLETEALENPFMEVQQADTDNERLLSISEGSEVEALNGAAADTGLDRAMQDGTAMVEDKKPATAENVQETNQYESAEFDFEARLNSQMSTVSQAAENDWDMISTRISERAISLMAHVEKQIELSQMSETQKIMAYVLASHLEPSGWLGKSLEDIAEEKGLDIEDLTPILQNLQSLEPTGLFARDLKECLRLQALEQQTITPQFEVFLNHLELLALGKLDVLQRKCKCSEADLRDMLDTVRSFDPKPGMKFDDSNEIIHAPDLVVFKKEGNWVVDLNRSTLPGIVIDEKYAEELDRKIKEKEAREFSANALSSARWLKRAMEQRNNTTLIISAEIIKQQTTFLDKGPTHLKPLLLRDVAKAVSMHESTVSRVTSGIMIETPIGCFPLKSFFSVSLNSQSDSTENASAAAVRNKIQELVNRESPSDPLSDDAIAEIISKQGITLARRTVAKYRQLLKIPSSTERRRRAKISNLG</sequence>
<evidence type="ECO:0000256" key="9">
    <source>
        <dbReference type="PIRNR" id="PIRNR000774"/>
    </source>
</evidence>
<dbReference type="InterPro" id="IPR007046">
    <property type="entry name" value="RNA_pol_sigma_54_core-bd"/>
</dbReference>
<evidence type="ECO:0000313" key="13">
    <source>
        <dbReference type="Proteomes" id="UP000252289"/>
    </source>
</evidence>
<name>A0A368ELF1_9PROT</name>
<dbReference type="Gene3D" id="1.10.10.60">
    <property type="entry name" value="Homeodomain-like"/>
    <property type="match status" value="1"/>
</dbReference>
<dbReference type="InterPro" id="IPR038709">
    <property type="entry name" value="RpoN_core-bd_sf"/>
</dbReference>
<keyword evidence="3 9" id="KW-0808">Transferase</keyword>
<evidence type="ECO:0000259" key="10">
    <source>
        <dbReference type="Pfam" id="PF04552"/>
    </source>
</evidence>
<comment type="function">
    <text evidence="9">Sigma factors are initiation factors that promote the attachment of RNA polymerase to specific initiation sites and are then released.</text>
</comment>
<evidence type="ECO:0000256" key="3">
    <source>
        <dbReference type="ARBA" id="ARBA00022679"/>
    </source>
</evidence>
<dbReference type="GO" id="GO:0016987">
    <property type="term" value="F:sigma factor activity"/>
    <property type="evidence" value="ECO:0007669"/>
    <property type="project" value="UniProtKB-KW"/>
</dbReference>
<evidence type="ECO:0000313" key="12">
    <source>
        <dbReference type="EMBL" id="RCL85278.1"/>
    </source>
</evidence>
<dbReference type="Proteomes" id="UP000252289">
    <property type="component" value="Unassembled WGS sequence"/>
</dbReference>
<protein>
    <recommendedName>
        <fullName evidence="9">RNA polymerase sigma-54 factor</fullName>
    </recommendedName>
</protein>
<evidence type="ECO:0000256" key="7">
    <source>
        <dbReference type="ARBA" id="ARBA00023125"/>
    </source>
</evidence>
<dbReference type="GO" id="GO:0001216">
    <property type="term" value="F:DNA-binding transcription activator activity"/>
    <property type="evidence" value="ECO:0007669"/>
    <property type="project" value="InterPro"/>
</dbReference>
<dbReference type="PIRSF" id="PIRSF000774">
    <property type="entry name" value="RpoN"/>
    <property type="match status" value="1"/>
</dbReference>
<dbReference type="Pfam" id="PF04963">
    <property type="entry name" value="Sigma54_CBD"/>
    <property type="match status" value="1"/>
</dbReference>
<dbReference type="PROSITE" id="PS50044">
    <property type="entry name" value="SIGMA54_3"/>
    <property type="match status" value="1"/>
</dbReference>
<dbReference type="PANTHER" id="PTHR32248">
    <property type="entry name" value="RNA POLYMERASE SIGMA-54 FACTOR"/>
    <property type="match status" value="1"/>
</dbReference>
<evidence type="ECO:0000256" key="2">
    <source>
        <dbReference type="ARBA" id="ARBA00022478"/>
    </source>
</evidence>
<proteinExistence type="inferred from homology"/>
<dbReference type="Pfam" id="PF04552">
    <property type="entry name" value="Sigma54_DBD"/>
    <property type="match status" value="1"/>
</dbReference>
<gene>
    <name evidence="12" type="primary">rpoN</name>
    <name evidence="12" type="ORF">DBW64_01250</name>
</gene>
<comment type="caution">
    <text evidence="12">The sequence shown here is derived from an EMBL/GenBank/DDBJ whole genome shotgun (WGS) entry which is preliminary data.</text>
</comment>
<dbReference type="GO" id="GO:0006352">
    <property type="term" value="P:DNA-templated transcription initiation"/>
    <property type="evidence" value="ECO:0007669"/>
    <property type="project" value="InterPro"/>
</dbReference>
<dbReference type="PANTHER" id="PTHR32248:SF4">
    <property type="entry name" value="RNA POLYMERASE SIGMA-54 FACTOR"/>
    <property type="match status" value="1"/>
</dbReference>